<dbReference type="WBParaSite" id="SMUV_0000049601-mRNA-1">
    <property type="protein sequence ID" value="SMUV_0000049601-mRNA-1"/>
    <property type="gene ID" value="SMUV_0000049601"/>
</dbReference>
<evidence type="ECO:0000256" key="1">
    <source>
        <dbReference type="ARBA" id="ARBA00022837"/>
    </source>
</evidence>
<evidence type="ECO:0000259" key="2">
    <source>
        <dbReference type="PROSITE" id="PS50222"/>
    </source>
</evidence>
<protein>
    <submittedName>
        <fullName evidence="4">EF-hand domain-containing protein</fullName>
    </submittedName>
</protein>
<reference evidence="4" key="1">
    <citation type="submission" date="2017-02" db="UniProtKB">
        <authorList>
            <consortium name="WormBaseParasite"/>
        </authorList>
    </citation>
    <scope>IDENTIFICATION</scope>
</reference>
<dbReference type="SUPFAM" id="SSF47473">
    <property type="entry name" value="EF-hand"/>
    <property type="match status" value="1"/>
</dbReference>
<dbReference type="AlphaFoldDB" id="A0A0N5A8T5"/>
<name>A0A0N5A8T5_9BILA</name>
<dbReference type="Gene3D" id="1.10.238.10">
    <property type="entry name" value="EF-hand"/>
    <property type="match status" value="1"/>
</dbReference>
<dbReference type="Pfam" id="PF13499">
    <property type="entry name" value="EF-hand_7"/>
    <property type="match status" value="1"/>
</dbReference>
<proteinExistence type="predicted"/>
<organism evidence="3 4">
    <name type="scientific">Syphacia muris</name>
    <dbReference type="NCBI Taxonomy" id="451379"/>
    <lineage>
        <taxon>Eukaryota</taxon>
        <taxon>Metazoa</taxon>
        <taxon>Ecdysozoa</taxon>
        <taxon>Nematoda</taxon>
        <taxon>Chromadorea</taxon>
        <taxon>Rhabditida</taxon>
        <taxon>Spirurina</taxon>
        <taxon>Oxyuridomorpha</taxon>
        <taxon>Oxyuroidea</taxon>
        <taxon>Oxyuridae</taxon>
        <taxon>Syphacia</taxon>
    </lineage>
</organism>
<dbReference type="GO" id="GO:0005509">
    <property type="term" value="F:calcium ion binding"/>
    <property type="evidence" value="ECO:0007669"/>
    <property type="project" value="InterPro"/>
</dbReference>
<dbReference type="STRING" id="451379.A0A0N5A8T5"/>
<dbReference type="Proteomes" id="UP000046393">
    <property type="component" value="Unplaced"/>
</dbReference>
<dbReference type="InterPro" id="IPR002048">
    <property type="entry name" value="EF_hand_dom"/>
</dbReference>
<sequence>MDDSGASETERLFDLCDRERKGYLVVADLRNSCPQLSRDNSQTAYSPAENTKEQLSKEIDFIFKTLDSDDSGKIERKEFVEGFKDALGKKEINGTYAHIIRINDKSVTSTSSNETGYSSDEAAAFYSQFRSGDNLGDFQLTDSENYLKLTQLLKSLIAYLKGNLSVKRGEEVYHSESESSIPIDLTIPW</sequence>
<evidence type="ECO:0000313" key="4">
    <source>
        <dbReference type="WBParaSite" id="SMUV_0000049601-mRNA-1"/>
    </source>
</evidence>
<keyword evidence="1" id="KW-0106">Calcium</keyword>
<accession>A0A0N5A8T5</accession>
<dbReference type="PROSITE" id="PS50222">
    <property type="entry name" value="EF_HAND_2"/>
    <property type="match status" value="1"/>
</dbReference>
<dbReference type="PROSITE" id="PS00018">
    <property type="entry name" value="EF_HAND_1"/>
    <property type="match status" value="1"/>
</dbReference>
<keyword evidence="3" id="KW-1185">Reference proteome</keyword>
<feature type="domain" description="EF-hand" evidence="2">
    <location>
        <begin position="54"/>
        <end position="89"/>
    </location>
</feature>
<evidence type="ECO:0000313" key="3">
    <source>
        <dbReference type="Proteomes" id="UP000046393"/>
    </source>
</evidence>
<dbReference type="InterPro" id="IPR018247">
    <property type="entry name" value="EF_Hand_1_Ca_BS"/>
</dbReference>
<dbReference type="InterPro" id="IPR011992">
    <property type="entry name" value="EF-hand-dom_pair"/>
</dbReference>